<dbReference type="InterPro" id="IPR013767">
    <property type="entry name" value="PAS_fold"/>
</dbReference>
<dbReference type="AlphaFoldDB" id="A0A657PKQ7"/>
<dbReference type="Pfam" id="PF13426">
    <property type="entry name" value="PAS_9"/>
    <property type="match status" value="1"/>
</dbReference>
<feature type="non-terminal residue" evidence="14">
    <location>
        <position position="1"/>
    </location>
</feature>
<evidence type="ECO:0000256" key="2">
    <source>
        <dbReference type="ARBA" id="ARBA00012438"/>
    </source>
</evidence>
<dbReference type="GO" id="GO:0000155">
    <property type="term" value="F:phosphorelay sensor kinase activity"/>
    <property type="evidence" value="ECO:0007669"/>
    <property type="project" value="InterPro"/>
</dbReference>
<dbReference type="InterPro" id="IPR003594">
    <property type="entry name" value="HATPase_dom"/>
</dbReference>
<keyword evidence="10" id="KW-1133">Transmembrane helix</keyword>
<dbReference type="InterPro" id="IPR000700">
    <property type="entry name" value="PAS-assoc_C"/>
</dbReference>
<proteinExistence type="predicted"/>
<evidence type="ECO:0000256" key="8">
    <source>
        <dbReference type="ARBA" id="ARBA00023012"/>
    </source>
</evidence>
<keyword evidence="3" id="KW-0597">Phosphoprotein</keyword>
<feature type="domain" description="PAS" evidence="12">
    <location>
        <begin position="194"/>
        <end position="240"/>
    </location>
</feature>
<dbReference type="Gene3D" id="1.10.287.130">
    <property type="match status" value="1"/>
</dbReference>
<dbReference type="InterPro" id="IPR000014">
    <property type="entry name" value="PAS"/>
</dbReference>
<dbReference type="InterPro" id="IPR003661">
    <property type="entry name" value="HisK_dim/P_dom"/>
</dbReference>
<evidence type="ECO:0000256" key="3">
    <source>
        <dbReference type="ARBA" id="ARBA00022553"/>
    </source>
</evidence>
<evidence type="ECO:0000259" key="12">
    <source>
        <dbReference type="PROSITE" id="PS50112"/>
    </source>
</evidence>
<keyword evidence="6 14" id="KW-0418">Kinase</keyword>
<evidence type="ECO:0000256" key="4">
    <source>
        <dbReference type="ARBA" id="ARBA00022679"/>
    </source>
</evidence>
<dbReference type="CDD" id="cd00130">
    <property type="entry name" value="PAS"/>
    <property type="match status" value="2"/>
</dbReference>
<dbReference type="PROSITE" id="PS50113">
    <property type="entry name" value="PAC"/>
    <property type="match status" value="2"/>
</dbReference>
<feature type="transmembrane region" description="Helical" evidence="10">
    <location>
        <begin position="37"/>
        <end position="55"/>
    </location>
</feature>
<dbReference type="InterPro" id="IPR001610">
    <property type="entry name" value="PAC"/>
</dbReference>
<name>A0A657PKQ7_9GAMM</name>
<keyword evidence="7" id="KW-0067">ATP-binding</keyword>
<dbReference type="PROSITE" id="PS50112">
    <property type="entry name" value="PAS"/>
    <property type="match status" value="2"/>
</dbReference>
<keyword evidence="9" id="KW-0175">Coiled coil</keyword>
<protein>
    <recommendedName>
        <fullName evidence="2">histidine kinase</fullName>
        <ecNumber evidence="2">2.7.13.3</ecNumber>
    </recommendedName>
</protein>
<dbReference type="Pfam" id="PF00512">
    <property type="entry name" value="HisKA"/>
    <property type="match status" value="1"/>
</dbReference>
<comment type="catalytic activity">
    <reaction evidence="1">
        <text>ATP + protein L-histidine = ADP + protein N-phospho-L-histidine.</text>
        <dbReference type="EC" id="2.7.13.3"/>
    </reaction>
</comment>
<dbReference type="Pfam" id="PF02518">
    <property type="entry name" value="HATPase_c"/>
    <property type="match status" value="1"/>
</dbReference>
<dbReference type="InterPro" id="IPR035965">
    <property type="entry name" value="PAS-like_dom_sf"/>
</dbReference>
<evidence type="ECO:0000259" key="11">
    <source>
        <dbReference type="PROSITE" id="PS50109"/>
    </source>
</evidence>
<dbReference type="SMART" id="SM00086">
    <property type="entry name" value="PAC"/>
    <property type="match status" value="2"/>
</dbReference>
<keyword evidence="15" id="KW-1185">Reference proteome</keyword>
<dbReference type="InterPro" id="IPR036097">
    <property type="entry name" value="HisK_dim/P_sf"/>
</dbReference>
<feature type="domain" description="PAC" evidence="13">
    <location>
        <begin position="267"/>
        <end position="319"/>
    </location>
</feature>
<dbReference type="PRINTS" id="PR00344">
    <property type="entry name" value="BCTRLSENSOR"/>
</dbReference>
<organism evidence="14 15">
    <name type="scientific">Candidatus Sedimenticola endophacoides</name>
    <dbReference type="NCBI Taxonomy" id="2548426"/>
    <lineage>
        <taxon>Bacteria</taxon>
        <taxon>Pseudomonadati</taxon>
        <taxon>Pseudomonadota</taxon>
        <taxon>Gammaproteobacteria</taxon>
        <taxon>Chromatiales</taxon>
        <taxon>Sedimenticolaceae</taxon>
        <taxon>Sedimenticola</taxon>
    </lineage>
</organism>
<accession>A0A657PKQ7</accession>
<dbReference type="InterPro" id="IPR004358">
    <property type="entry name" value="Sig_transdc_His_kin-like_C"/>
</dbReference>
<dbReference type="Gene3D" id="3.30.450.20">
    <property type="entry name" value="PAS domain"/>
    <property type="match status" value="2"/>
</dbReference>
<keyword evidence="8" id="KW-0902">Two-component regulatory system</keyword>
<dbReference type="EC" id="2.7.13.3" evidence="2"/>
<comment type="caution">
    <text evidence="14">The sequence shown here is derived from an EMBL/GenBank/DDBJ whole genome shotgun (WGS) entry which is preliminary data.</text>
</comment>
<dbReference type="NCBIfam" id="TIGR00229">
    <property type="entry name" value="sensory_box"/>
    <property type="match status" value="2"/>
</dbReference>
<evidence type="ECO:0000256" key="9">
    <source>
        <dbReference type="SAM" id="Coils"/>
    </source>
</evidence>
<dbReference type="CDD" id="cd00082">
    <property type="entry name" value="HisKA"/>
    <property type="match status" value="1"/>
</dbReference>
<reference evidence="14" key="1">
    <citation type="submission" date="2017-02" db="EMBL/GenBank/DDBJ databases">
        <title>Novel co-symbiosis in the unique lucinid bivalve Phacoides pectinatus.</title>
        <authorList>
            <person name="Lim S.J."/>
            <person name="Davis B.G."/>
            <person name="Gill D.E."/>
            <person name="Engel A.S."/>
            <person name="Anderson L.C."/>
            <person name="Campbell B.J."/>
        </authorList>
    </citation>
    <scope>NUCLEOTIDE SEQUENCE [LARGE SCALE GENOMIC DNA]</scope>
    <source>
        <strain evidence="14">LUC13016_P6</strain>
    </source>
</reference>
<dbReference type="SUPFAM" id="SSF55785">
    <property type="entry name" value="PYP-like sensor domain (PAS domain)"/>
    <property type="match status" value="2"/>
</dbReference>
<keyword evidence="4" id="KW-0808">Transferase</keyword>
<dbReference type="PANTHER" id="PTHR43065">
    <property type="entry name" value="SENSOR HISTIDINE KINASE"/>
    <property type="match status" value="1"/>
</dbReference>
<feature type="coiled-coil region" evidence="9">
    <location>
        <begin position="303"/>
        <end position="330"/>
    </location>
</feature>
<evidence type="ECO:0000256" key="5">
    <source>
        <dbReference type="ARBA" id="ARBA00022741"/>
    </source>
</evidence>
<dbReference type="PANTHER" id="PTHR43065:SF10">
    <property type="entry name" value="PEROXIDE STRESS-ACTIVATED HISTIDINE KINASE MAK3"/>
    <property type="match status" value="1"/>
</dbReference>
<dbReference type="SMART" id="SM00091">
    <property type="entry name" value="PAS"/>
    <property type="match status" value="2"/>
</dbReference>
<evidence type="ECO:0000256" key="10">
    <source>
        <dbReference type="SAM" id="Phobius"/>
    </source>
</evidence>
<feature type="domain" description="PAS" evidence="12">
    <location>
        <begin position="70"/>
        <end position="141"/>
    </location>
</feature>
<dbReference type="InterPro" id="IPR005467">
    <property type="entry name" value="His_kinase_dom"/>
</dbReference>
<sequence length="570" mass="64030">PKHHTGEEAGAYRWRIIAHIPAHQLSPTLPLFIRSHITIYLAMFLFITLGSWVLAGSHRRHRLAEAQRDYEQRFRRTLENIDLAAIAVDRDGTITFCNDCFLRITGWQRDQVITHHWLSRFTSDESRAEVAGLMDLLAEPEHFPARVETRVRTRQGEQRLFSWNNTLSFDGSGQVIGLTAIGEDITVKRRSETELLKLSQAVEQSPSIVMITDSQGSIDYVNPKFTEVSGYTREEVLGKNPRFLKSGETSTQEYGNLWDTVMAGGEWRGEFHNRRKNGELYWEAASISAIRDPRGSLTHFLAVKEDITERKRLEQEVAERNRELAHSETLAAMGRMASMIAHDLRNPLSSVKMTLQILGKQPGMEENREADELRLISLEQIRYMEEILSDLLVYSRPDALTLDWITIDKVIEMAVSLSRRRLEEAGAELNINYHPGVPTLHGDPTKLRQAFSNLISNAAQAVEETENARIDIDVMLELGPEGTAVRTEIRDNGPGVPPGERERILEAFHTTRAKGTGLGLAIVKRIIDQHRGQLIIGDNQPGGACITVILPVGGPWEAAGTQTDTGQATS</sequence>
<dbReference type="PROSITE" id="PS50109">
    <property type="entry name" value="HIS_KIN"/>
    <property type="match status" value="1"/>
</dbReference>
<dbReference type="SUPFAM" id="SSF47384">
    <property type="entry name" value="Homodimeric domain of signal transducing histidine kinase"/>
    <property type="match status" value="1"/>
</dbReference>
<dbReference type="GO" id="GO:0006355">
    <property type="term" value="P:regulation of DNA-templated transcription"/>
    <property type="evidence" value="ECO:0007669"/>
    <property type="project" value="InterPro"/>
</dbReference>
<dbReference type="SUPFAM" id="SSF55874">
    <property type="entry name" value="ATPase domain of HSP90 chaperone/DNA topoisomerase II/histidine kinase"/>
    <property type="match status" value="1"/>
</dbReference>
<dbReference type="SMART" id="SM00388">
    <property type="entry name" value="HisKA"/>
    <property type="match status" value="1"/>
</dbReference>
<dbReference type="InterPro" id="IPR036890">
    <property type="entry name" value="HATPase_C_sf"/>
</dbReference>
<dbReference type="Pfam" id="PF00989">
    <property type="entry name" value="PAS"/>
    <property type="match status" value="1"/>
</dbReference>
<dbReference type="SMART" id="SM00387">
    <property type="entry name" value="HATPase_c"/>
    <property type="match status" value="1"/>
</dbReference>
<feature type="domain" description="Histidine kinase" evidence="11">
    <location>
        <begin position="339"/>
        <end position="554"/>
    </location>
</feature>
<evidence type="ECO:0000256" key="1">
    <source>
        <dbReference type="ARBA" id="ARBA00000085"/>
    </source>
</evidence>
<feature type="domain" description="PAC" evidence="13">
    <location>
        <begin position="145"/>
        <end position="197"/>
    </location>
</feature>
<dbReference type="Gene3D" id="3.30.565.10">
    <property type="entry name" value="Histidine kinase-like ATPase, C-terminal domain"/>
    <property type="match status" value="1"/>
</dbReference>
<dbReference type="EMBL" id="MUIE01000220">
    <property type="protein sequence ID" value="OQX34551.1"/>
    <property type="molecule type" value="Genomic_DNA"/>
</dbReference>
<evidence type="ECO:0000313" key="14">
    <source>
        <dbReference type="EMBL" id="OQX34551.1"/>
    </source>
</evidence>
<keyword evidence="10" id="KW-0472">Membrane</keyword>
<evidence type="ECO:0000313" key="15">
    <source>
        <dbReference type="Proteomes" id="UP000243361"/>
    </source>
</evidence>
<evidence type="ECO:0000256" key="6">
    <source>
        <dbReference type="ARBA" id="ARBA00022777"/>
    </source>
</evidence>
<evidence type="ECO:0000259" key="13">
    <source>
        <dbReference type="PROSITE" id="PS50113"/>
    </source>
</evidence>
<dbReference type="Proteomes" id="UP000243361">
    <property type="component" value="Unassembled WGS sequence"/>
</dbReference>
<dbReference type="GO" id="GO:0005524">
    <property type="term" value="F:ATP binding"/>
    <property type="evidence" value="ECO:0007669"/>
    <property type="project" value="UniProtKB-KW"/>
</dbReference>
<keyword evidence="5" id="KW-0547">Nucleotide-binding</keyword>
<gene>
    <name evidence="14" type="ORF">B0D84_03340</name>
</gene>
<evidence type="ECO:0000256" key="7">
    <source>
        <dbReference type="ARBA" id="ARBA00022840"/>
    </source>
</evidence>
<keyword evidence="10" id="KW-0812">Transmembrane</keyword>